<dbReference type="SUPFAM" id="SSF52402">
    <property type="entry name" value="Adenine nucleotide alpha hydrolases-like"/>
    <property type="match status" value="2"/>
</dbReference>
<keyword evidence="4" id="KW-1185">Reference proteome</keyword>
<name>A0A919NTQ0_9ACTN</name>
<comment type="caution">
    <text evidence="3">The sequence shown here is derived from an EMBL/GenBank/DDBJ whole genome shotgun (WGS) entry which is preliminary data.</text>
</comment>
<dbReference type="AlphaFoldDB" id="A0A919NTQ0"/>
<accession>A0A919NTQ0</accession>
<dbReference type="PANTHER" id="PTHR46268:SF6">
    <property type="entry name" value="UNIVERSAL STRESS PROTEIN UP12"/>
    <property type="match status" value="1"/>
</dbReference>
<dbReference type="PRINTS" id="PR01438">
    <property type="entry name" value="UNVRSLSTRESS"/>
</dbReference>
<dbReference type="InterPro" id="IPR006016">
    <property type="entry name" value="UspA"/>
</dbReference>
<dbReference type="Proteomes" id="UP000623608">
    <property type="component" value="Unassembled WGS sequence"/>
</dbReference>
<feature type="domain" description="UspA" evidence="2">
    <location>
        <begin position="146"/>
        <end position="282"/>
    </location>
</feature>
<dbReference type="InterPro" id="IPR014729">
    <property type="entry name" value="Rossmann-like_a/b/a_fold"/>
</dbReference>
<reference evidence="3" key="1">
    <citation type="submission" date="2021-01" db="EMBL/GenBank/DDBJ databases">
        <title>Whole genome shotgun sequence of Actinoplanes tereljensis NBRC 105297.</title>
        <authorList>
            <person name="Komaki H."/>
            <person name="Tamura T."/>
        </authorList>
    </citation>
    <scope>NUCLEOTIDE SEQUENCE</scope>
    <source>
        <strain evidence="3">NBRC 105297</strain>
    </source>
</reference>
<dbReference type="PANTHER" id="PTHR46268">
    <property type="entry name" value="STRESS RESPONSE PROTEIN NHAX"/>
    <property type="match status" value="1"/>
</dbReference>
<dbReference type="Gene3D" id="3.40.50.620">
    <property type="entry name" value="HUPs"/>
    <property type="match status" value="2"/>
</dbReference>
<protein>
    <submittedName>
        <fullName evidence="3">Universal stress protein</fullName>
    </submittedName>
</protein>
<dbReference type="Pfam" id="PF00582">
    <property type="entry name" value="Usp"/>
    <property type="match status" value="2"/>
</dbReference>
<dbReference type="InterPro" id="IPR006015">
    <property type="entry name" value="Universal_stress_UspA"/>
</dbReference>
<proteinExistence type="inferred from homology"/>
<gene>
    <name evidence="3" type="ORF">Ate02nite_60820</name>
</gene>
<sequence length="291" mass="31083">MTIIVGTDGTGQSMAAVEWAAAEAHRRQTLLRIVYAFDWDWRESRLEVGTDYIDLAREIAQAVVVAADDLARATAPGITVEADTLIGHAIPQLLEVARGAELLVVGNRGRGGFADLTLGSVGHRLATHAPCPVVVVRGREKPDGPVVAGLDHDSSAERVLDAAYDAASRRGDGLIVLHSFAPAVPRWLAEVRHADLPTEQERNSERARIGRLLQPWRGRFPEVPVETVLTHDTASAALVRGSHNAQLVVVGSHGHGTVTGRLLGSVGLQLLHHAHCPVLIARDRAAGKAGR</sequence>
<evidence type="ECO:0000313" key="3">
    <source>
        <dbReference type="EMBL" id="GIF23352.1"/>
    </source>
</evidence>
<dbReference type="RefSeq" id="WP_203811251.1">
    <property type="nucleotide sequence ID" value="NZ_BOMY01000039.1"/>
</dbReference>
<organism evidence="3 4">
    <name type="scientific">Paractinoplanes tereljensis</name>
    <dbReference type="NCBI Taxonomy" id="571912"/>
    <lineage>
        <taxon>Bacteria</taxon>
        <taxon>Bacillati</taxon>
        <taxon>Actinomycetota</taxon>
        <taxon>Actinomycetes</taxon>
        <taxon>Micromonosporales</taxon>
        <taxon>Micromonosporaceae</taxon>
        <taxon>Paractinoplanes</taxon>
    </lineage>
</organism>
<feature type="domain" description="UspA" evidence="2">
    <location>
        <begin position="2"/>
        <end position="137"/>
    </location>
</feature>
<evidence type="ECO:0000259" key="2">
    <source>
        <dbReference type="Pfam" id="PF00582"/>
    </source>
</evidence>
<comment type="similarity">
    <text evidence="1">Belongs to the universal stress protein A family.</text>
</comment>
<evidence type="ECO:0000256" key="1">
    <source>
        <dbReference type="ARBA" id="ARBA00008791"/>
    </source>
</evidence>
<evidence type="ECO:0000313" key="4">
    <source>
        <dbReference type="Proteomes" id="UP000623608"/>
    </source>
</evidence>
<dbReference type="EMBL" id="BOMY01000039">
    <property type="protein sequence ID" value="GIF23352.1"/>
    <property type="molecule type" value="Genomic_DNA"/>
</dbReference>